<dbReference type="PANTHER" id="PTHR24421">
    <property type="entry name" value="NITRATE/NITRITE SENSOR PROTEIN NARX-RELATED"/>
    <property type="match status" value="1"/>
</dbReference>
<keyword evidence="5" id="KW-0067">ATP-binding</keyword>
<keyword evidence="2" id="KW-0418">Kinase</keyword>
<dbReference type="PANTHER" id="PTHR24421:SF61">
    <property type="entry name" value="OXYGEN SENSOR HISTIDINE KINASE NREB"/>
    <property type="match status" value="1"/>
</dbReference>
<evidence type="ECO:0000256" key="1">
    <source>
        <dbReference type="ARBA" id="ARBA00022679"/>
    </source>
</evidence>
<evidence type="ECO:0000256" key="3">
    <source>
        <dbReference type="ARBA" id="ARBA00023012"/>
    </source>
</evidence>
<keyword evidence="4" id="KW-1133">Transmembrane helix</keyword>
<feature type="transmembrane region" description="Helical" evidence="4">
    <location>
        <begin position="105"/>
        <end position="123"/>
    </location>
</feature>
<dbReference type="SUPFAM" id="SSF55874">
    <property type="entry name" value="ATPase domain of HSP90 chaperone/DNA topoisomerase II/histidine kinase"/>
    <property type="match status" value="1"/>
</dbReference>
<feature type="transmembrane region" description="Helical" evidence="4">
    <location>
        <begin position="23"/>
        <end position="41"/>
    </location>
</feature>
<protein>
    <submittedName>
        <fullName evidence="5">ATP-binding protein</fullName>
    </submittedName>
</protein>
<comment type="caution">
    <text evidence="5">The sequence shown here is derived from an EMBL/GenBank/DDBJ whole genome shotgun (WGS) entry which is preliminary data.</text>
</comment>
<keyword evidence="5" id="KW-0547">Nucleotide-binding</keyword>
<name>A0ABP4XRV1_9ACTN</name>
<dbReference type="RefSeq" id="WP_344126535.1">
    <property type="nucleotide sequence ID" value="NZ_BAAALT010000017.1"/>
</dbReference>
<keyword evidence="6" id="KW-1185">Reference proteome</keyword>
<dbReference type="Proteomes" id="UP001500218">
    <property type="component" value="Unassembled WGS sequence"/>
</dbReference>
<dbReference type="GO" id="GO:0005524">
    <property type="term" value="F:ATP binding"/>
    <property type="evidence" value="ECO:0007669"/>
    <property type="project" value="UniProtKB-KW"/>
</dbReference>
<reference evidence="6" key="1">
    <citation type="journal article" date="2019" name="Int. J. Syst. Evol. Microbiol.">
        <title>The Global Catalogue of Microorganisms (GCM) 10K type strain sequencing project: providing services to taxonomists for standard genome sequencing and annotation.</title>
        <authorList>
            <consortium name="The Broad Institute Genomics Platform"/>
            <consortium name="The Broad Institute Genome Sequencing Center for Infectious Disease"/>
            <person name="Wu L."/>
            <person name="Ma J."/>
        </authorList>
    </citation>
    <scope>NUCLEOTIDE SEQUENCE [LARGE SCALE GENOMIC DNA]</scope>
    <source>
        <strain evidence="6">JCM 13250</strain>
    </source>
</reference>
<dbReference type="InterPro" id="IPR036890">
    <property type="entry name" value="HATPase_C_sf"/>
</dbReference>
<keyword evidence="3" id="KW-0902">Two-component regulatory system</keyword>
<dbReference type="InterPro" id="IPR050482">
    <property type="entry name" value="Sensor_HK_TwoCompSys"/>
</dbReference>
<accession>A0ABP4XRV1</accession>
<dbReference type="Gene3D" id="3.30.565.10">
    <property type="entry name" value="Histidine kinase-like ATPase, C-terminal domain"/>
    <property type="match status" value="1"/>
</dbReference>
<gene>
    <name evidence="5" type="ORF">GCM10009682_09070</name>
</gene>
<dbReference type="EMBL" id="BAAALT010000017">
    <property type="protein sequence ID" value="GAA1789201.1"/>
    <property type="molecule type" value="Genomic_DNA"/>
</dbReference>
<feature type="transmembrane region" description="Helical" evidence="4">
    <location>
        <begin position="129"/>
        <end position="149"/>
    </location>
</feature>
<proteinExistence type="predicted"/>
<evidence type="ECO:0000313" key="5">
    <source>
        <dbReference type="EMBL" id="GAA1789201.1"/>
    </source>
</evidence>
<evidence type="ECO:0000313" key="6">
    <source>
        <dbReference type="Proteomes" id="UP001500218"/>
    </source>
</evidence>
<keyword evidence="4" id="KW-0472">Membrane</keyword>
<evidence type="ECO:0000256" key="2">
    <source>
        <dbReference type="ARBA" id="ARBA00022777"/>
    </source>
</evidence>
<evidence type="ECO:0000256" key="4">
    <source>
        <dbReference type="SAM" id="Phobius"/>
    </source>
</evidence>
<keyword evidence="1" id="KW-0808">Transferase</keyword>
<sequence>MSDGAATVAAAGPVRVMTARVGALLHVGELVIGAPLLVLSADRSVNRGLLYATIAGYAVWIAVHAPVVWRRGLIAPMVIGDIAVTVGLCLINGQISPLSRVDEGSGWVATIASMTIIGIAMAWPARAAVPAGVLVIVAFQAGFFVAGLAGKGLNHTAIMVIQVISAVAVLRVLRRVDAAASAAIAAEHRSRQATEVQAARRVDETAQLRVLHDTALTTLTLVGIGALPARSPSLTERAAADLMVIEHLAAAYREHSEERWVRLDQRVEALAADPPLDLTVSHDLVPCHVPKRVAESLVSSAAEALRNVARHAGVMEAQLILTTDGGRVRVDVIDMGKGFDPAAAPVHRFGIRESIVGRMASVGGAADVDSTVGVGTRWRLHWPAERVAG</sequence>
<feature type="transmembrane region" description="Helical" evidence="4">
    <location>
        <begin position="73"/>
        <end position="93"/>
    </location>
</feature>
<feature type="transmembrane region" description="Helical" evidence="4">
    <location>
        <begin position="48"/>
        <end position="67"/>
    </location>
</feature>
<organism evidence="5 6">
    <name type="scientific">Luedemannella flava</name>
    <dbReference type="NCBI Taxonomy" id="349316"/>
    <lineage>
        <taxon>Bacteria</taxon>
        <taxon>Bacillati</taxon>
        <taxon>Actinomycetota</taxon>
        <taxon>Actinomycetes</taxon>
        <taxon>Micromonosporales</taxon>
        <taxon>Micromonosporaceae</taxon>
        <taxon>Luedemannella</taxon>
    </lineage>
</organism>
<keyword evidence="4" id="KW-0812">Transmembrane</keyword>